<name>A0AAW9K7H5_CARML</name>
<proteinExistence type="predicted"/>
<protein>
    <submittedName>
        <fullName evidence="1">Uncharacterized protein</fullName>
    </submittedName>
</protein>
<dbReference type="AlphaFoldDB" id="A0AAW9K7H5"/>
<dbReference type="EMBL" id="JAVBVO010000005">
    <property type="protein sequence ID" value="MDZ5760540.1"/>
    <property type="molecule type" value="Genomic_DNA"/>
</dbReference>
<dbReference type="Gene3D" id="2.30.130.30">
    <property type="entry name" value="Hypothetical protein"/>
    <property type="match status" value="1"/>
</dbReference>
<dbReference type="Proteomes" id="UP001290462">
    <property type="component" value="Unassembled WGS sequence"/>
</dbReference>
<reference evidence="1" key="1">
    <citation type="submission" date="2023-08" db="EMBL/GenBank/DDBJ databases">
        <title>Genomic characterization of piscicolin 126 produced by Carnobacterium maltaromaticum CM22 strain isolated from salmon (Salmo salar).</title>
        <authorList>
            <person name="Gonzalez-Gragera E."/>
            <person name="Garcia-Lopez J.D."/>
            <person name="Teso-Perez C."/>
            <person name="Gimenez-Hernandez I."/>
            <person name="Peralta-Sanchez J.M."/>
            <person name="Valdivia E."/>
            <person name="Montalban-Lopez M."/>
            <person name="Martin-Platero A.M."/>
            <person name="Banos A."/>
            <person name="Martinez-Bueno M."/>
        </authorList>
    </citation>
    <scope>NUCLEOTIDE SEQUENCE</scope>
    <source>
        <strain evidence="1">CM22</strain>
    </source>
</reference>
<evidence type="ECO:0000313" key="1">
    <source>
        <dbReference type="EMBL" id="MDZ5760540.1"/>
    </source>
</evidence>
<comment type="caution">
    <text evidence="1">The sequence shown here is derived from an EMBL/GenBank/DDBJ whole genome shotgun (WGS) entry which is preliminary data.</text>
</comment>
<accession>A0AAW9K7H5</accession>
<organism evidence="1 2">
    <name type="scientific">Carnobacterium maltaromaticum</name>
    <name type="common">Carnobacterium piscicola</name>
    <dbReference type="NCBI Taxonomy" id="2751"/>
    <lineage>
        <taxon>Bacteria</taxon>
        <taxon>Bacillati</taxon>
        <taxon>Bacillota</taxon>
        <taxon>Bacilli</taxon>
        <taxon>Lactobacillales</taxon>
        <taxon>Carnobacteriaceae</taxon>
        <taxon>Carnobacterium</taxon>
    </lineage>
</organism>
<gene>
    <name evidence="1" type="ORF">RAK27_18010</name>
</gene>
<evidence type="ECO:0000313" key="2">
    <source>
        <dbReference type="Proteomes" id="UP001290462"/>
    </source>
</evidence>
<sequence>MSKIFHVKKYVDREYTGRSVMFKITYLADYEQKKGYNVFSISPV</sequence>